<comment type="catalytic activity">
    <reaction evidence="7 8">
        <text>RNA(n) + a ribonucleoside 5'-triphosphate = RNA(n+1) + diphosphate</text>
        <dbReference type="Rhea" id="RHEA:21248"/>
        <dbReference type="Rhea" id="RHEA-COMP:14527"/>
        <dbReference type="Rhea" id="RHEA-COMP:17342"/>
        <dbReference type="ChEBI" id="CHEBI:33019"/>
        <dbReference type="ChEBI" id="CHEBI:61557"/>
        <dbReference type="ChEBI" id="CHEBI:140395"/>
        <dbReference type="EC" id="2.7.7.6"/>
    </reaction>
</comment>
<evidence type="ECO:0000256" key="4">
    <source>
        <dbReference type="ARBA" id="ARBA00022679"/>
    </source>
</evidence>
<gene>
    <name evidence="11" type="primary">LOC107067148</name>
</gene>
<keyword evidence="6 8" id="KW-0804">Transcription</keyword>
<accession>A0ABM1ICD6</accession>
<dbReference type="PROSITE" id="PS00900">
    <property type="entry name" value="RNA_POL_PHAGE_1"/>
    <property type="match status" value="1"/>
</dbReference>
<dbReference type="SUPFAM" id="SSF56672">
    <property type="entry name" value="DNA/RNA polymerases"/>
    <property type="match status" value="1"/>
</dbReference>
<comment type="similarity">
    <text evidence="1 8">Belongs to the phage and mitochondrial RNA polymerase family.</text>
</comment>
<dbReference type="EC" id="2.7.7.6" evidence="2 8"/>
<dbReference type="PANTHER" id="PTHR10102:SF0">
    <property type="entry name" value="DNA-DIRECTED RNA POLYMERASE, MITOCHONDRIAL"/>
    <property type="match status" value="1"/>
</dbReference>
<evidence type="ECO:0000256" key="1">
    <source>
        <dbReference type="ARBA" id="ARBA00009493"/>
    </source>
</evidence>
<dbReference type="GO" id="GO:0000428">
    <property type="term" value="C:DNA-directed RNA polymerase complex"/>
    <property type="evidence" value="ECO:0007669"/>
    <property type="project" value="UniProtKB-KW"/>
</dbReference>
<dbReference type="InterPro" id="IPR002092">
    <property type="entry name" value="DNA-dir_Rpol_phage-type"/>
</dbReference>
<evidence type="ECO:0000313" key="11">
    <source>
        <dbReference type="RefSeq" id="XP_015177873.1"/>
    </source>
</evidence>
<evidence type="ECO:0000313" key="10">
    <source>
        <dbReference type="Proteomes" id="UP000694924"/>
    </source>
</evidence>
<dbReference type="Proteomes" id="UP000694924">
    <property type="component" value="Unplaced"/>
</dbReference>
<comment type="function">
    <text evidence="8">DNA-dependent RNA polymerase catalyzes the transcription of DNA into RNA using the four ribonucleoside triphosphates as substrates.</text>
</comment>
<dbReference type="Gene3D" id="1.10.1320.10">
    <property type="entry name" value="DNA-directed RNA polymerase, N-terminal domain"/>
    <property type="match status" value="1"/>
</dbReference>
<dbReference type="SMART" id="SM01311">
    <property type="entry name" value="RPOL_N"/>
    <property type="match status" value="1"/>
</dbReference>
<evidence type="ECO:0000256" key="7">
    <source>
        <dbReference type="ARBA" id="ARBA00048552"/>
    </source>
</evidence>
<keyword evidence="3 8" id="KW-0240">DNA-directed RNA polymerase</keyword>
<dbReference type="Pfam" id="PF00940">
    <property type="entry name" value="RNA_pol"/>
    <property type="match status" value="1"/>
</dbReference>
<evidence type="ECO:0000256" key="5">
    <source>
        <dbReference type="ARBA" id="ARBA00022695"/>
    </source>
</evidence>
<dbReference type="InterPro" id="IPR046950">
    <property type="entry name" value="DNA-dir_Rpol_C_phage-type"/>
</dbReference>
<dbReference type="InterPro" id="IPR043502">
    <property type="entry name" value="DNA/RNA_pol_sf"/>
</dbReference>
<protein>
    <recommendedName>
        <fullName evidence="2 8">DNA-directed RNA polymerase</fullName>
        <ecNumber evidence="2 8">2.7.7.6</ecNumber>
    </recommendedName>
</protein>
<feature type="domain" description="DNA-directed RNA polymerase N-terminal" evidence="9">
    <location>
        <begin position="54"/>
        <end position="375"/>
    </location>
</feature>
<dbReference type="InterPro" id="IPR037159">
    <property type="entry name" value="RNA_POL_N_sf"/>
</dbReference>
<evidence type="ECO:0000256" key="6">
    <source>
        <dbReference type="ARBA" id="ARBA00023163"/>
    </source>
</evidence>
<dbReference type="RefSeq" id="XP_015177873.1">
    <property type="nucleotide sequence ID" value="XM_015322387.1"/>
</dbReference>
<dbReference type="PANTHER" id="PTHR10102">
    <property type="entry name" value="DNA-DIRECTED RNA POLYMERASE, MITOCHONDRIAL"/>
    <property type="match status" value="1"/>
</dbReference>
<proteinExistence type="inferred from homology"/>
<dbReference type="Gene3D" id="1.10.150.20">
    <property type="entry name" value="5' to 3' exonuclease, C-terminal subdomain"/>
    <property type="match status" value="1"/>
</dbReference>
<dbReference type="PROSITE" id="PS00489">
    <property type="entry name" value="RNA_POL_PHAGE_2"/>
    <property type="match status" value="1"/>
</dbReference>
<evidence type="ECO:0000256" key="2">
    <source>
        <dbReference type="ARBA" id="ARBA00012418"/>
    </source>
</evidence>
<dbReference type="Gene3D" id="1.10.287.280">
    <property type="match status" value="1"/>
</dbReference>
<dbReference type="Pfam" id="PF14700">
    <property type="entry name" value="RPOL_N"/>
    <property type="match status" value="1"/>
</dbReference>
<organism evidence="10 11">
    <name type="scientific">Polistes dominula</name>
    <name type="common">European paper wasp</name>
    <name type="synonym">Vespa dominula</name>
    <dbReference type="NCBI Taxonomy" id="743375"/>
    <lineage>
        <taxon>Eukaryota</taxon>
        <taxon>Metazoa</taxon>
        <taxon>Ecdysozoa</taxon>
        <taxon>Arthropoda</taxon>
        <taxon>Hexapoda</taxon>
        <taxon>Insecta</taxon>
        <taxon>Pterygota</taxon>
        <taxon>Neoptera</taxon>
        <taxon>Endopterygota</taxon>
        <taxon>Hymenoptera</taxon>
        <taxon>Apocrita</taxon>
        <taxon>Aculeata</taxon>
        <taxon>Vespoidea</taxon>
        <taxon>Vespidae</taxon>
        <taxon>Polistinae</taxon>
        <taxon>Polistini</taxon>
        <taxon>Polistes</taxon>
    </lineage>
</organism>
<keyword evidence="4 8" id="KW-0808">Transferase</keyword>
<dbReference type="GeneID" id="107067148"/>
<reference evidence="11" key="1">
    <citation type="submission" date="2025-08" db="UniProtKB">
        <authorList>
            <consortium name="RefSeq"/>
        </authorList>
    </citation>
    <scope>IDENTIFICATION</scope>
    <source>
        <tissue evidence="11">Whole body</tissue>
    </source>
</reference>
<sequence length="895" mass="103945">MKTIQLFQPDYQPKYVEPQMSYDCNLLKNIDKINLRKYPAEGVLTLEQLKNCLKMQLEQENTYNLPIKSVENFHSVNNDKFLHYNKKLTDLESSWKEIATKAFEKNLNYLKQKESEVRPPKLALYPFLKILPKENYINLILQEIRNLAQNSQSYSLSMSLLSIRLGFLIFREYEVLMKERNGILDKTIDIYNKYLKWYSQTDFSDTEKAVNGRIVWNKLLHENQYYGPSLDKECVEWPYHVFYNLGKFLYKIIINDIKINGDNQSTNSELRQKPAFYKLYRNKGKFLIEQVKPHPIICKLYKDAQSNILTFEATLIPSLCPPRPWISINSGGYALLKTNFVRTPYYAKARQIQFFESLPANQLYPALDSLNQLGSIPWKVNTPVLDILIKVFQEGGSVKLDVPRPPSILLSTDDSMGNENVKDNSCISRTKLELKKKKEEMYSLWCDCLYKLSLANHFRNHVFWLPHNLDFRGRVYPIPPHLTHLGSDLARSILIFAQGKPLGSHGLDWLKIHTINLTGLKKRENLKERLKFANENIDKIVDSAENPLTGDMWWAESDEPWQTLASCMEVVKALKSPNPEKYICCFPVHQDGSCNGLQHYAALGRDQIGAASVNLHPSDTPQDVYSVVVNMVEKLRLKDAENGVKIAQLLEGHLTRKIIKQTVMTTVYGVTKYGARLQIMKQMKDLENFPLEHCWEASTYLTYKTFDSLRTMFESARTIQDWFTNCAYIISTIFGKPIEWKTPLGFQVLQPYFKFNKSTAQVRNVEEKIDSLKQKNSFPPNFIHSLDSSHMMLTSLFCERAGITFMSVHDCFWTHPCTIDIMNKICREQFVALHSEPILDDLSKYLHERYLQNSDVLLEMFTKKEMGHLIETFNSVPEKGSFNLKNVLKSVYFFS</sequence>
<evidence type="ECO:0000256" key="3">
    <source>
        <dbReference type="ARBA" id="ARBA00022478"/>
    </source>
</evidence>
<name>A0ABM1ICD6_POLDO</name>
<evidence type="ECO:0000259" key="9">
    <source>
        <dbReference type="SMART" id="SM01311"/>
    </source>
</evidence>
<dbReference type="InterPro" id="IPR029262">
    <property type="entry name" value="RPOL_N"/>
</dbReference>
<keyword evidence="5 8" id="KW-0548">Nucleotidyltransferase</keyword>
<keyword evidence="10" id="KW-1185">Reference proteome</keyword>
<evidence type="ECO:0000256" key="8">
    <source>
        <dbReference type="RuleBase" id="RU003805"/>
    </source>
</evidence>